<dbReference type="Pfam" id="PF01315">
    <property type="entry name" value="Ald_Xan_dh_C"/>
    <property type="match status" value="1"/>
</dbReference>
<proteinExistence type="predicted"/>
<dbReference type="Proteomes" id="UP000310636">
    <property type="component" value="Unassembled WGS sequence"/>
</dbReference>
<dbReference type="NCBIfam" id="TIGR03196">
    <property type="entry name" value="pucD"/>
    <property type="match status" value="1"/>
</dbReference>
<keyword evidence="4" id="KW-1185">Reference proteome</keyword>
<dbReference type="RefSeq" id="WP_136369512.1">
    <property type="nucleotide sequence ID" value="NZ_SSOB01000009.1"/>
</dbReference>
<feature type="region of interest" description="Disordered" evidence="1">
    <location>
        <begin position="423"/>
        <end position="456"/>
    </location>
</feature>
<dbReference type="Pfam" id="PF02738">
    <property type="entry name" value="MoCoBD_1"/>
    <property type="match status" value="1"/>
</dbReference>
<dbReference type="SUPFAM" id="SSF54665">
    <property type="entry name" value="CO dehydrogenase molybdoprotein N-domain-like"/>
    <property type="match status" value="1"/>
</dbReference>
<feature type="domain" description="Aldehyde oxidase/xanthine dehydrogenase a/b hammerhead" evidence="2">
    <location>
        <begin position="23"/>
        <end position="129"/>
    </location>
</feature>
<dbReference type="Gene3D" id="3.30.365.10">
    <property type="entry name" value="Aldehyde oxidase/xanthine dehydrogenase, molybdopterin binding domain"/>
    <property type="match status" value="5"/>
</dbReference>
<dbReference type="OrthoDB" id="9759099at2"/>
<dbReference type="AlphaFoldDB" id="A0A4S4C0Z9"/>
<gene>
    <name evidence="3" type="primary">pucD</name>
    <name evidence="3" type="ORF">E6C55_09340</name>
</gene>
<dbReference type="SUPFAM" id="SSF56003">
    <property type="entry name" value="Molybdenum cofactor-binding domain"/>
    <property type="match status" value="1"/>
</dbReference>
<dbReference type="Gene3D" id="3.90.1170.50">
    <property type="entry name" value="Aldehyde oxidase/xanthine dehydrogenase, a/b hammerhead"/>
    <property type="match status" value="1"/>
</dbReference>
<dbReference type="PANTHER" id="PTHR11908:SF157">
    <property type="entry name" value="XANTHINE DEHYDROGENASE SUBUNIT D-RELATED"/>
    <property type="match status" value="1"/>
</dbReference>
<protein>
    <submittedName>
        <fullName evidence="3">Xanthine dehydrogenase subunit D</fullName>
        <ecNumber evidence="3">1.17.1.4</ecNumber>
    </submittedName>
</protein>
<evidence type="ECO:0000313" key="3">
    <source>
        <dbReference type="EMBL" id="THF81302.1"/>
    </source>
</evidence>
<dbReference type="InterPro" id="IPR000674">
    <property type="entry name" value="Ald_Oxase/Xan_DH_a/b"/>
</dbReference>
<name>A0A4S4C0Z9_9BACL</name>
<dbReference type="InterPro" id="IPR046867">
    <property type="entry name" value="AldOxase/xan_DH_MoCoBD2"/>
</dbReference>
<dbReference type="GO" id="GO:0004854">
    <property type="term" value="F:xanthine dehydrogenase activity"/>
    <property type="evidence" value="ECO:0007669"/>
    <property type="project" value="UniProtKB-EC"/>
</dbReference>
<evidence type="ECO:0000256" key="1">
    <source>
        <dbReference type="SAM" id="MobiDB-lite"/>
    </source>
</evidence>
<dbReference type="PANTHER" id="PTHR11908">
    <property type="entry name" value="XANTHINE DEHYDROGENASE"/>
    <property type="match status" value="1"/>
</dbReference>
<dbReference type="InterPro" id="IPR037165">
    <property type="entry name" value="AldOxase/xan_DH_Mopterin-bd_sf"/>
</dbReference>
<organism evidence="3 4">
    <name type="scientific">Cohnella fermenti</name>
    <dbReference type="NCBI Taxonomy" id="2565925"/>
    <lineage>
        <taxon>Bacteria</taxon>
        <taxon>Bacillati</taxon>
        <taxon>Bacillota</taxon>
        <taxon>Bacilli</taxon>
        <taxon>Bacillales</taxon>
        <taxon>Paenibacillaceae</taxon>
        <taxon>Cohnella</taxon>
    </lineage>
</organism>
<reference evidence="3 4" key="1">
    <citation type="submission" date="2019-04" db="EMBL/GenBank/DDBJ databases">
        <title>Cohnella sp. nov. isolated from preserved vegetables.</title>
        <authorList>
            <person name="Lin S.-Y."/>
            <person name="Hung M.-H."/>
            <person name="Young C.-C."/>
        </authorList>
    </citation>
    <scope>NUCLEOTIDE SEQUENCE [LARGE SCALE GENOMIC DNA]</scope>
    <source>
        <strain evidence="3 4">CC-MHH1044</strain>
    </source>
</reference>
<sequence length="779" mass="83735">MLLTRESSGERWRIRPDGPGKVTGELAYLTDMAAPGMLHGMVLRSSYPHARIVAVSTEKAKTMPGVRAVLTCADVPGLNRFGIAHPDHPVFCEDRVRFIGDAIAAVAADTALQAAEALKRIEVEYEPLPIVDDPEAALLEGAPQLHEQGNVQHRNDYRHGDPEAGFAACAHIVEETYATPRQMHTYMETEGGLFIPERNGRLTVYSPTQHAFMDRMQLARILDRPEADIRVVSSPIGGSFGGKDELNVQPYGALLALATGKPVKLHNSRWESVRAGLKRHPMKIRMKTGTDAGGKLLAHRVSIVSDAGPYSTLSAEVLNFSVEHALGPYRFGAAEVKSVCVFTNNGMSGEFRGFGGNQAVFAMEGQLDRLAEKLGMDPWELRRINLRKPDDPGPLGQPISATDGVRQVWEALGESRLWRERERARSANAGRRAEVGAGAKEADATSTGGGPAAVEPPPWIKTGYGAAFVMHGAGLGVGIPDPAGGRLRLAQDGRIEAVFGYEEFGQGLIASLEQMLIEQYGFAADDLRIVIGDSDVVPNSGSSTASRSTSMMWQSLRRLRAPFKGKLRAEAARLLGRPAESVKPLAGGVRDAGTGELLLTYAELASRAEEEIAAETSFFYPTSPVDRVGSHFMYSYSSVAVKAEVNTLTGRVRLLDQFHAVAAGPVVNPQGYLGQIEGGSGMALGFTITEDAVMDRGVYLTRNLDTYLVPTIAELRGACEVLPIEELPEGDEHGPRGIGELGSVGLAPAIAQAIFEAVGKRVAKLPVDPQLLQERVGFG</sequence>
<accession>A0A4S4C0Z9</accession>
<dbReference type="SMART" id="SM01008">
    <property type="entry name" value="Ald_Xan_dh_C"/>
    <property type="match status" value="1"/>
</dbReference>
<dbReference type="InterPro" id="IPR016208">
    <property type="entry name" value="Ald_Oxase/xanthine_DH-like"/>
</dbReference>
<dbReference type="Pfam" id="PF20256">
    <property type="entry name" value="MoCoBD_2"/>
    <property type="match status" value="1"/>
</dbReference>
<dbReference type="GO" id="GO:0005506">
    <property type="term" value="F:iron ion binding"/>
    <property type="evidence" value="ECO:0007669"/>
    <property type="project" value="InterPro"/>
</dbReference>
<comment type="caution">
    <text evidence="3">The sequence shown here is derived from an EMBL/GenBank/DDBJ whole genome shotgun (WGS) entry which is preliminary data.</text>
</comment>
<dbReference type="InterPro" id="IPR036856">
    <property type="entry name" value="Ald_Oxase/Xan_DH_a/b_sf"/>
</dbReference>
<dbReference type="EMBL" id="SSOB01000009">
    <property type="protein sequence ID" value="THF81302.1"/>
    <property type="molecule type" value="Genomic_DNA"/>
</dbReference>
<evidence type="ECO:0000259" key="2">
    <source>
        <dbReference type="SMART" id="SM01008"/>
    </source>
</evidence>
<keyword evidence="3" id="KW-0560">Oxidoreductase</keyword>
<dbReference type="InterPro" id="IPR008274">
    <property type="entry name" value="AldOxase/xan_DH_MoCoBD1"/>
</dbReference>
<dbReference type="InterPro" id="IPR017609">
    <property type="entry name" value="Xanthine_dehydrogenase_dsu"/>
</dbReference>
<evidence type="ECO:0000313" key="4">
    <source>
        <dbReference type="Proteomes" id="UP000310636"/>
    </source>
</evidence>
<dbReference type="EC" id="1.17.1.4" evidence="3"/>